<evidence type="ECO:0000313" key="1">
    <source>
        <dbReference type="EMBL" id="GAA1715444.1"/>
    </source>
</evidence>
<accession>A0ABN2J0F2</accession>
<reference evidence="1 2" key="1">
    <citation type="journal article" date="2019" name="Int. J. Syst. Evol. Microbiol.">
        <title>The Global Catalogue of Microorganisms (GCM) 10K type strain sequencing project: providing services to taxonomists for standard genome sequencing and annotation.</title>
        <authorList>
            <consortium name="The Broad Institute Genomics Platform"/>
            <consortium name="The Broad Institute Genome Sequencing Center for Infectious Disease"/>
            <person name="Wu L."/>
            <person name="Ma J."/>
        </authorList>
    </citation>
    <scope>NUCLEOTIDE SEQUENCE [LARGE SCALE GENOMIC DNA]</scope>
    <source>
        <strain evidence="1 2">JCM 14718</strain>
    </source>
</reference>
<protein>
    <submittedName>
        <fullName evidence="1">Uncharacterized protein</fullName>
    </submittedName>
</protein>
<comment type="caution">
    <text evidence="1">The sequence shown here is derived from an EMBL/GenBank/DDBJ whole genome shotgun (WGS) entry which is preliminary data.</text>
</comment>
<keyword evidence="2" id="KW-1185">Reference proteome</keyword>
<dbReference type="EMBL" id="BAAANY010000040">
    <property type="protein sequence ID" value="GAA1715444.1"/>
    <property type="molecule type" value="Genomic_DNA"/>
</dbReference>
<gene>
    <name evidence="1" type="ORF">GCM10009765_75340</name>
</gene>
<evidence type="ECO:0000313" key="2">
    <source>
        <dbReference type="Proteomes" id="UP001500618"/>
    </source>
</evidence>
<organism evidence="1 2">
    <name type="scientific">Fodinicola feengrottensis</name>
    <dbReference type="NCBI Taxonomy" id="435914"/>
    <lineage>
        <taxon>Bacteria</taxon>
        <taxon>Bacillati</taxon>
        <taxon>Actinomycetota</taxon>
        <taxon>Actinomycetes</taxon>
        <taxon>Mycobacteriales</taxon>
        <taxon>Fodinicola</taxon>
    </lineage>
</organism>
<name>A0ABN2J0F2_9ACTN</name>
<sequence>MTTLAGWLRTVIGYRTVTWVSDFNERRVVMPPVLSSLEPRVAGTDVVEPAIAFAAGTNPLMEMSKCAGCCFDFTNININTHSATQ</sequence>
<dbReference type="Proteomes" id="UP001500618">
    <property type="component" value="Unassembled WGS sequence"/>
</dbReference>
<proteinExistence type="predicted"/>
<dbReference type="RefSeq" id="WP_279580356.1">
    <property type="nucleotide sequence ID" value="NZ_WOTO01000013.1"/>
</dbReference>